<comment type="caution">
    <text evidence="3">The sequence shown here is derived from an EMBL/GenBank/DDBJ whole genome shotgun (WGS) entry which is preliminary data.</text>
</comment>
<feature type="region of interest" description="Disordered" evidence="1">
    <location>
        <begin position="685"/>
        <end position="747"/>
    </location>
</feature>
<dbReference type="KEGG" id="mrr:Moror_15357"/>
<feature type="compositionally biased region" description="Low complexity" evidence="1">
    <location>
        <begin position="557"/>
        <end position="569"/>
    </location>
</feature>
<feature type="region of interest" description="Disordered" evidence="1">
    <location>
        <begin position="305"/>
        <end position="332"/>
    </location>
</feature>
<keyword evidence="2" id="KW-0812">Transmembrane</keyword>
<protein>
    <recommendedName>
        <fullName evidence="5">Transmembrane protein</fullName>
    </recommendedName>
</protein>
<evidence type="ECO:0008006" key="5">
    <source>
        <dbReference type="Google" id="ProtNLM"/>
    </source>
</evidence>
<keyword evidence="2" id="KW-0472">Membrane</keyword>
<dbReference type="EMBL" id="AWSO01000744">
    <property type="protein sequence ID" value="ESK87767.1"/>
    <property type="molecule type" value="Genomic_DNA"/>
</dbReference>
<feature type="transmembrane region" description="Helical" evidence="2">
    <location>
        <begin position="340"/>
        <end position="362"/>
    </location>
</feature>
<sequence length="747" mass="79951">MASCTHRIDDASPLISYQPEGAWSLKVPSNDRFAPSYHGQSRTVTWSPNATASFSFNGTRVTIYGGTSNIYGDFTVALDGTQYEQSAYSPEQAYNVTLFTRDNLKQEYHTIVITNRVTDDRWTGLDIDSIEWTSKITVGNDDDQDPWHRRFQDTGEEFSWAPKGMWNTSPKNVEMFEDGTGHSTSYPGASVNFTFTGKTTDVALTWSQAQPFLMSGIAVSLYGTIGPSNSRSYTVQVDNETPQVYSAYRDIWAPRQVLFNADNLGPGSHSIVICNGKCSDLSSRQDDQGLLELDFARVWAVNMSSTTSTPTSTSTSTSIPAESSVPAGNGGEGGNRLPPAAIAGIAIASTISVILLFALWLLNRRNKALWMRLNNGYMVQSQLDIHTPPGNRSPLIMGSAGDLVPGSSTAVNPDSSSAANRSGNTLPHLYQSGPLISEGTTISTSAASIATKYTPYSGFGRDRSSSKASASSHGLSIQTASTSQVGNPYPDAVLAARIGTGTSRGGNGPPQRSGTLETTSTLVAENGSMVTTSDTISVAKRLSLMGRRRNTPPTPAPTLATVSSSTSGSRGRRSRPYRRSSSPSSARLLPNQELPLSSEGSEDEAGGADFYVSEAHLANYTPVSPRSLARTQSDIIRTPVQTRLDSVRTASIPTTLPTPIEAVEEEQRQSALVNQLQLRYQRQLQSETGHDGQNQDEANDGAGTDVEVPSWISSGTASLMESPPPAYSSNRPSLALASRAGSRDNTG</sequence>
<name>V2X1T2_MONRO</name>
<dbReference type="AlphaFoldDB" id="V2X1T2"/>
<evidence type="ECO:0000313" key="3">
    <source>
        <dbReference type="EMBL" id="ESK87767.1"/>
    </source>
</evidence>
<feature type="region of interest" description="Disordered" evidence="1">
    <location>
        <begin position="406"/>
        <end position="425"/>
    </location>
</feature>
<organism evidence="3 4">
    <name type="scientific">Moniliophthora roreri (strain MCA 2997)</name>
    <name type="common">Cocoa frosty pod rot fungus</name>
    <name type="synonym">Crinipellis roreri</name>
    <dbReference type="NCBI Taxonomy" id="1381753"/>
    <lineage>
        <taxon>Eukaryota</taxon>
        <taxon>Fungi</taxon>
        <taxon>Dikarya</taxon>
        <taxon>Basidiomycota</taxon>
        <taxon>Agaricomycotina</taxon>
        <taxon>Agaricomycetes</taxon>
        <taxon>Agaricomycetidae</taxon>
        <taxon>Agaricales</taxon>
        <taxon>Marasmiineae</taxon>
        <taxon>Marasmiaceae</taxon>
        <taxon>Moniliophthora</taxon>
    </lineage>
</organism>
<dbReference type="Proteomes" id="UP000017559">
    <property type="component" value="Unassembled WGS sequence"/>
</dbReference>
<feature type="compositionally biased region" description="Low complexity" evidence="1">
    <location>
        <begin position="305"/>
        <end position="318"/>
    </location>
</feature>
<dbReference type="HOGENOM" id="CLU_378135_0_0_1"/>
<keyword evidence="4" id="KW-1185">Reference proteome</keyword>
<keyword evidence="2" id="KW-1133">Transmembrane helix</keyword>
<evidence type="ECO:0000256" key="2">
    <source>
        <dbReference type="SAM" id="Phobius"/>
    </source>
</evidence>
<dbReference type="OrthoDB" id="2576082at2759"/>
<gene>
    <name evidence="3" type="ORF">Moror_15357</name>
</gene>
<accession>V2X1T2</accession>
<proteinExistence type="predicted"/>
<reference evidence="3 4" key="1">
    <citation type="journal article" date="2014" name="BMC Genomics">
        <title>Genome and secretome analysis of the hemibiotrophic fungal pathogen, Moniliophthora roreri, which causes frosty pod rot disease of cacao: mechanisms of the biotrophic and necrotrophic phases.</title>
        <authorList>
            <person name="Meinhardt L.W."/>
            <person name="Costa G.G.L."/>
            <person name="Thomazella D.P.T."/>
            <person name="Teixeira P.J.P.L."/>
            <person name="Carazzolle M.F."/>
            <person name="Schuster S.C."/>
            <person name="Carlson J.E."/>
            <person name="Guiltinan M.J."/>
            <person name="Mieczkowski P."/>
            <person name="Farmer A."/>
            <person name="Ramaraj T."/>
            <person name="Crozier J."/>
            <person name="Davis R.E."/>
            <person name="Shao J."/>
            <person name="Melnick R.L."/>
            <person name="Pereira G.A.G."/>
            <person name="Bailey B.A."/>
        </authorList>
    </citation>
    <scope>NUCLEOTIDE SEQUENCE [LARGE SCALE GENOMIC DNA]</scope>
    <source>
        <strain evidence="3 4">MCA 2997</strain>
    </source>
</reference>
<feature type="region of interest" description="Disordered" evidence="1">
    <location>
        <begin position="545"/>
        <end position="606"/>
    </location>
</feature>
<evidence type="ECO:0000313" key="4">
    <source>
        <dbReference type="Proteomes" id="UP000017559"/>
    </source>
</evidence>
<dbReference type="Gene3D" id="2.60.120.260">
    <property type="entry name" value="Galactose-binding domain-like"/>
    <property type="match status" value="2"/>
</dbReference>
<evidence type="ECO:0000256" key="1">
    <source>
        <dbReference type="SAM" id="MobiDB-lite"/>
    </source>
</evidence>